<protein>
    <recommendedName>
        <fullName evidence="4">3-oxoacyl-ACP synthase</fullName>
    </recommendedName>
</protein>
<dbReference type="EMBL" id="BKAJ01000031">
    <property type="protein sequence ID" value="GEP54653.1"/>
    <property type="molecule type" value="Genomic_DNA"/>
</dbReference>
<organism evidence="2 3">
    <name type="scientific">Reyranella soli</name>
    <dbReference type="NCBI Taxonomy" id="1230389"/>
    <lineage>
        <taxon>Bacteria</taxon>
        <taxon>Pseudomonadati</taxon>
        <taxon>Pseudomonadota</taxon>
        <taxon>Alphaproteobacteria</taxon>
        <taxon>Hyphomicrobiales</taxon>
        <taxon>Reyranellaceae</taxon>
        <taxon>Reyranella</taxon>
    </lineage>
</organism>
<sequence>MSRKSTPPASPRFQARRKIGSKTKDRTNPKRVRARTDAAIRKAVENDRDSFMPDAAWLRRARLVMPQRKETVTLRLDPDVLSWFRREGRGYQTRINAVLRAFVKANAPLAR</sequence>
<evidence type="ECO:0000256" key="1">
    <source>
        <dbReference type="SAM" id="MobiDB-lite"/>
    </source>
</evidence>
<comment type="caution">
    <text evidence="2">The sequence shown here is derived from an EMBL/GenBank/DDBJ whole genome shotgun (WGS) entry which is preliminary data.</text>
</comment>
<name>A0A512N6W5_9HYPH</name>
<dbReference type="AlphaFoldDB" id="A0A512N6W5"/>
<evidence type="ECO:0000313" key="2">
    <source>
        <dbReference type="EMBL" id="GEP54653.1"/>
    </source>
</evidence>
<dbReference type="InterPro" id="IPR025528">
    <property type="entry name" value="BrnA_antitoxin"/>
</dbReference>
<keyword evidence="3" id="KW-1185">Reference proteome</keyword>
<accession>A0A512N6W5</accession>
<proteinExistence type="predicted"/>
<evidence type="ECO:0008006" key="4">
    <source>
        <dbReference type="Google" id="ProtNLM"/>
    </source>
</evidence>
<dbReference type="RefSeq" id="WP_147148390.1">
    <property type="nucleotide sequence ID" value="NZ_BKAJ01000031.1"/>
</dbReference>
<dbReference type="Proteomes" id="UP000321058">
    <property type="component" value="Unassembled WGS sequence"/>
</dbReference>
<evidence type="ECO:0000313" key="3">
    <source>
        <dbReference type="Proteomes" id="UP000321058"/>
    </source>
</evidence>
<feature type="region of interest" description="Disordered" evidence="1">
    <location>
        <begin position="1"/>
        <end position="34"/>
    </location>
</feature>
<gene>
    <name evidence="2" type="ORF">RSO01_18190</name>
</gene>
<reference evidence="2 3" key="1">
    <citation type="submission" date="2019-07" db="EMBL/GenBank/DDBJ databases">
        <title>Whole genome shotgun sequence of Reyranella soli NBRC 108950.</title>
        <authorList>
            <person name="Hosoyama A."/>
            <person name="Uohara A."/>
            <person name="Ohji S."/>
            <person name="Ichikawa N."/>
        </authorList>
    </citation>
    <scope>NUCLEOTIDE SEQUENCE [LARGE SCALE GENOMIC DNA]</scope>
    <source>
        <strain evidence="2 3">NBRC 108950</strain>
    </source>
</reference>
<dbReference type="OrthoDB" id="361944at2"/>
<feature type="compositionally biased region" description="Basic and acidic residues" evidence="1">
    <location>
        <begin position="22"/>
        <end position="34"/>
    </location>
</feature>
<dbReference type="Pfam" id="PF14384">
    <property type="entry name" value="BrnA_antitoxin"/>
    <property type="match status" value="1"/>
</dbReference>